<organism evidence="1 2">
    <name type="scientific">Amycolatopsis iheyensis</name>
    <dbReference type="NCBI Taxonomy" id="2945988"/>
    <lineage>
        <taxon>Bacteria</taxon>
        <taxon>Bacillati</taxon>
        <taxon>Actinomycetota</taxon>
        <taxon>Actinomycetes</taxon>
        <taxon>Pseudonocardiales</taxon>
        <taxon>Pseudonocardiaceae</taxon>
        <taxon>Amycolatopsis</taxon>
    </lineage>
</organism>
<name>A0A9X2NIN3_9PSEU</name>
<keyword evidence="2" id="KW-1185">Reference proteome</keyword>
<reference evidence="1" key="1">
    <citation type="submission" date="2022-06" db="EMBL/GenBank/DDBJ databases">
        <title>Amycolatopsis iheyaensis sp. nov., a new species of the genus Amycolatopsis isolated from soil in Iheya island, Japan.</title>
        <authorList>
            <person name="Ngamcharungchit C."/>
            <person name="Kanto H."/>
            <person name="Take A."/>
            <person name="Intra B."/>
            <person name="Matsumoto A."/>
            <person name="Panbangred W."/>
            <person name="Inahashi Y."/>
        </authorList>
    </citation>
    <scope>NUCLEOTIDE SEQUENCE</scope>
    <source>
        <strain evidence="1">OK19-0408</strain>
    </source>
</reference>
<evidence type="ECO:0000313" key="1">
    <source>
        <dbReference type="EMBL" id="MCR6487217.1"/>
    </source>
</evidence>
<protein>
    <submittedName>
        <fullName evidence="1">Uncharacterized protein</fullName>
    </submittedName>
</protein>
<sequence length="193" mass="21493">MAVHRALNGLYLPTAADDLAMVMALDANIVVEEAALAELATADHAGFSAGIERPSWICPALEYENGEPNAEFLTRSDWPMRARVVREVLSESQELWLLRQFCGLALSLAERRNDLPVAHIDRLHERIGDLSVHLPADRLAEKWAEREVPDGLSVYLELAEDRHGELVREERVAQEHAIAALEALPLPARYFGA</sequence>
<evidence type="ECO:0000313" key="2">
    <source>
        <dbReference type="Proteomes" id="UP001144096"/>
    </source>
</evidence>
<accession>A0A9X2NIN3</accession>
<dbReference type="AlphaFoldDB" id="A0A9X2NIN3"/>
<dbReference type="EMBL" id="JAMXQV010000018">
    <property type="protein sequence ID" value="MCR6487217.1"/>
    <property type="molecule type" value="Genomic_DNA"/>
</dbReference>
<dbReference type="Proteomes" id="UP001144096">
    <property type="component" value="Unassembled WGS sequence"/>
</dbReference>
<comment type="caution">
    <text evidence="1">The sequence shown here is derived from an EMBL/GenBank/DDBJ whole genome shotgun (WGS) entry which is preliminary data.</text>
</comment>
<dbReference type="RefSeq" id="WP_257923786.1">
    <property type="nucleotide sequence ID" value="NZ_JAMXQV010000018.1"/>
</dbReference>
<proteinExistence type="predicted"/>
<gene>
    <name evidence="1" type="ORF">M8542_30750</name>
</gene>